<feature type="transmembrane region" description="Helical" evidence="1">
    <location>
        <begin position="185"/>
        <end position="203"/>
    </location>
</feature>
<dbReference type="OrthoDB" id="9838172at2"/>
<dbReference type="AlphaFoldDB" id="A0A1K1R4E0"/>
<gene>
    <name evidence="2" type="ORF">SAMN05661012_03383</name>
    <name evidence="3" type="ORF">SR876_01295</name>
</gene>
<evidence type="ECO:0000313" key="3">
    <source>
        <dbReference type="EMBL" id="WQG90116.1"/>
    </source>
</evidence>
<sequence>MGLKILKTIAIVLLGILPYSTVLSNFSPYWTTTYTFRDYLVASLLFAIVSLLLGWWVSTGKLLFNSGFFFFLLGLLTAPPFMIGPPEMTPKLLERTTEEHFRYGLLLLSSIVFAIGFVNILRKYWKNISLVNKLIVVPFVLCFAFLIWDNVTSYNFSTELKEWINEGRDPATFFSNYDFQEFCRTLGRSLIYILIPWLSFILFKDGLIRKGQLIFLVLFSSIGILFFFLANFIGIQFYFPFMVPAVALAPAYWLSLMLISQCKSKNIAVDKSL</sequence>
<dbReference type="EMBL" id="FPIZ01000010">
    <property type="protein sequence ID" value="SFW66984.1"/>
    <property type="molecule type" value="Genomic_DNA"/>
</dbReference>
<dbReference type="EMBL" id="CP140154">
    <property type="protein sequence ID" value="WQG90116.1"/>
    <property type="molecule type" value="Genomic_DNA"/>
</dbReference>
<keyword evidence="5" id="KW-1185">Reference proteome</keyword>
<feature type="transmembrane region" description="Helical" evidence="1">
    <location>
        <begin position="130"/>
        <end position="148"/>
    </location>
</feature>
<protein>
    <submittedName>
        <fullName evidence="2">Uncharacterized protein</fullName>
    </submittedName>
</protein>
<evidence type="ECO:0000313" key="4">
    <source>
        <dbReference type="Proteomes" id="UP000183788"/>
    </source>
</evidence>
<feature type="transmembrane region" description="Helical" evidence="1">
    <location>
        <begin position="103"/>
        <end position="121"/>
    </location>
</feature>
<reference evidence="3 5" key="2">
    <citation type="submission" date="2023-11" db="EMBL/GenBank/DDBJ databases">
        <title>MicrobeMod: A computational toolkit for identifying prokaryotic methylation and restriction-modification with nanopore sequencing.</title>
        <authorList>
            <person name="Crits-Christoph A."/>
            <person name="Kang S.C."/>
            <person name="Lee H."/>
            <person name="Ostrov N."/>
        </authorList>
    </citation>
    <scope>NUCLEOTIDE SEQUENCE [LARGE SCALE GENOMIC DNA]</scope>
    <source>
        <strain evidence="3 5">ATCC 23090</strain>
    </source>
</reference>
<feature type="transmembrane region" description="Helical" evidence="1">
    <location>
        <begin position="40"/>
        <end position="57"/>
    </location>
</feature>
<organism evidence="2 4">
    <name type="scientific">Chitinophaga sancti</name>
    <dbReference type="NCBI Taxonomy" id="1004"/>
    <lineage>
        <taxon>Bacteria</taxon>
        <taxon>Pseudomonadati</taxon>
        <taxon>Bacteroidota</taxon>
        <taxon>Chitinophagia</taxon>
        <taxon>Chitinophagales</taxon>
        <taxon>Chitinophagaceae</taxon>
        <taxon>Chitinophaga</taxon>
    </lineage>
</organism>
<evidence type="ECO:0000313" key="5">
    <source>
        <dbReference type="Proteomes" id="UP001326715"/>
    </source>
</evidence>
<evidence type="ECO:0000256" key="1">
    <source>
        <dbReference type="SAM" id="Phobius"/>
    </source>
</evidence>
<dbReference type="Proteomes" id="UP001326715">
    <property type="component" value="Chromosome"/>
</dbReference>
<feature type="transmembrane region" description="Helical" evidence="1">
    <location>
        <begin position="241"/>
        <end position="259"/>
    </location>
</feature>
<accession>A0A1K1R4E0</accession>
<reference evidence="2 4" key="1">
    <citation type="submission" date="2016-11" db="EMBL/GenBank/DDBJ databases">
        <authorList>
            <person name="Jaros S."/>
            <person name="Januszkiewicz K."/>
            <person name="Wedrychowicz H."/>
        </authorList>
    </citation>
    <scope>NUCLEOTIDE SEQUENCE [LARGE SCALE GENOMIC DNA]</scope>
    <source>
        <strain evidence="2 4">DSM 784</strain>
    </source>
</reference>
<keyword evidence="1" id="KW-1133">Transmembrane helix</keyword>
<keyword evidence="1" id="KW-0472">Membrane</keyword>
<dbReference type="RefSeq" id="WP_072362406.1">
    <property type="nucleotide sequence ID" value="NZ_CP139972.1"/>
</dbReference>
<dbReference type="Proteomes" id="UP000183788">
    <property type="component" value="Unassembled WGS sequence"/>
</dbReference>
<evidence type="ECO:0000313" key="2">
    <source>
        <dbReference type="EMBL" id="SFW66984.1"/>
    </source>
</evidence>
<keyword evidence="1" id="KW-0812">Transmembrane</keyword>
<feature type="transmembrane region" description="Helical" evidence="1">
    <location>
        <begin position="215"/>
        <end position="235"/>
    </location>
</feature>
<proteinExistence type="predicted"/>
<name>A0A1K1R4E0_9BACT</name>
<feature type="transmembrane region" description="Helical" evidence="1">
    <location>
        <begin position="62"/>
        <end position="83"/>
    </location>
</feature>